<feature type="region of interest" description="Disordered" evidence="1">
    <location>
        <begin position="1"/>
        <end position="29"/>
    </location>
</feature>
<keyword evidence="5" id="KW-1185">Reference proteome</keyword>
<accession>A0AA86P832</accession>
<dbReference type="PANTHER" id="PTHR21580">
    <property type="entry name" value="SHIPPO-1-RELATED"/>
    <property type="match status" value="1"/>
</dbReference>
<reference evidence="3 5" key="2">
    <citation type="submission" date="2024-07" db="EMBL/GenBank/DDBJ databases">
        <authorList>
            <person name="Akdeniz Z."/>
        </authorList>
    </citation>
    <scope>NUCLEOTIDE SEQUENCE [LARGE SCALE GENOMIC DNA]</scope>
</reference>
<dbReference type="AlphaFoldDB" id="A0AA86P832"/>
<protein>
    <submittedName>
        <fullName evidence="2">SHIPPO repeat domain-containing protein</fullName>
    </submittedName>
    <submittedName>
        <fullName evidence="3">SHIPPO_repeat domain-containing protein</fullName>
    </submittedName>
</protein>
<sequence length="220" mass="24227">MKSLPKLNSTKIKHYQEGPGPGSYSPTLKSNTTAFSIRARTKIIERDPNPGAGDYNIPTRGPHQRSMPSITSIMKQSTGKQSTEENLPGPGSYSPQLLHSQQGASLHFRTTVKNLDEIHISPQKYEIEVPKDPVAFSLKGRQKEINHKVSPGPDAYMPVYRAQSPTTVRSIVIKPKLVKDEDIKPKLSPGPGDYEITIDKGQEYSGAVLGVRYNSNVGTY</sequence>
<evidence type="ECO:0000256" key="1">
    <source>
        <dbReference type="SAM" id="MobiDB-lite"/>
    </source>
</evidence>
<feature type="region of interest" description="Disordered" evidence="1">
    <location>
        <begin position="45"/>
        <end position="92"/>
    </location>
</feature>
<evidence type="ECO:0000313" key="4">
    <source>
        <dbReference type="EMBL" id="CAL6113854.1"/>
    </source>
</evidence>
<name>A0AA86P832_9EUKA</name>
<dbReference type="EMBL" id="CAXDID020000019">
    <property type="protein sequence ID" value="CAL5986190.1"/>
    <property type="molecule type" value="Genomic_DNA"/>
</dbReference>
<dbReference type="PANTHER" id="PTHR21580:SF60">
    <property type="entry name" value="SPERM-TAIL PG-RICH REPEAT-CONTAINING PROTEIN 2"/>
    <property type="match status" value="1"/>
</dbReference>
<proteinExistence type="predicted"/>
<dbReference type="Proteomes" id="UP001642409">
    <property type="component" value="Unassembled WGS sequence"/>
</dbReference>
<feature type="compositionally biased region" description="Polar residues" evidence="1">
    <location>
        <begin position="66"/>
        <end position="85"/>
    </location>
</feature>
<dbReference type="EMBL" id="CATOUU010000552">
    <property type="protein sequence ID" value="CAI9933847.1"/>
    <property type="molecule type" value="Genomic_DNA"/>
</dbReference>
<dbReference type="EMBL" id="CAXDID020000778">
    <property type="protein sequence ID" value="CAL6113854.1"/>
    <property type="molecule type" value="Genomic_DNA"/>
</dbReference>
<dbReference type="Pfam" id="PF07004">
    <property type="entry name" value="SHIPPO-rpt"/>
    <property type="match status" value="2"/>
</dbReference>
<comment type="caution">
    <text evidence="2">The sequence shown here is derived from an EMBL/GenBank/DDBJ whole genome shotgun (WGS) entry which is preliminary data.</text>
</comment>
<reference evidence="2" key="1">
    <citation type="submission" date="2023-06" db="EMBL/GenBank/DDBJ databases">
        <authorList>
            <person name="Kurt Z."/>
        </authorList>
    </citation>
    <scope>NUCLEOTIDE SEQUENCE</scope>
</reference>
<dbReference type="InterPro" id="IPR051291">
    <property type="entry name" value="CIMAP"/>
</dbReference>
<dbReference type="InterPro" id="IPR010736">
    <property type="entry name" value="SHIPPO-rpt"/>
</dbReference>
<evidence type="ECO:0000313" key="2">
    <source>
        <dbReference type="EMBL" id="CAI9933847.1"/>
    </source>
</evidence>
<evidence type="ECO:0000313" key="5">
    <source>
        <dbReference type="Proteomes" id="UP001642409"/>
    </source>
</evidence>
<evidence type="ECO:0000313" key="3">
    <source>
        <dbReference type="EMBL" id="CAL5986190.1"/>
    </source>
</evidence>
<feature type="compositionally biased region" description="Polar residues" evidence="1">
    <location>
        <begin position="1"/>
        <end position="10"/>
    </location>
</feature>
<organism evidence="2">
    <name type="scientific">Hexamita inflata</name>
    <dbReference type="NCBI Taxonomy" id="28002"/>
    <lineage>
        <taxon>Eukaryota</taxon>
        <taxon>Metamonada</taxon>
        <taxon>Diplomonadida</taxon>
        <taxon>Hexamitidae</taxon>
        <taxon>Hexamitinae</taxon>
        <taxon>Hexamita</taxon>
    </lineage>
</organism>
<gene>
    <name evidence="2" type="ORF">HINF_LOCUS21492</name>
    <name evidence="4" type="ORF">HINF_LOCUS77702</name>
    <name evidence="3" type="ORF">HINF_LOCUS9300</name>
</gene>